<keyword evidence="6 10" id="KW-0067">ATP-binding</keyword>
<evidence type="ECO:0000256" key="10">
    <source>
        <dbReference type="HAMAP-Rule" id="MF_00255"/>
    </source>
</evidence>
<keyword evidence="4 10" id="KW-0436">Ligase</keyword>
<keyword evidence="8 10" id="KW-0030">Aminoacyl-tRNA synthetase</keyword>
<proteinExistence type="inferred from homology"/>
<evidence type="ECO:0000256" key="2">
    <source>
        <dbReference type="ARBA" id="ARBA00008226"/>
    </source>
</evidence>
<keyword evidence="15" id="KW-1185">Reference proteome</keyword>
<dbReference type="Proteomes" id="UP000298805">
    <property type="component" value="Chromosome"/>
</dbReference>
<evidence type="ECO:0000256" key="7">
    <source>
        <dbReference type="ARBA" id="ARBA00022917"/>
    </source>
</evidence>
<comment type="catalytic activity">
    <reaction evidence="9 10">
        <text>tRNA(Gly) + glycine + ATP = glycyl-tRNA(Gly) + AMP + diphosphate</text>
        <dbReference type="Rhea" id="RHEA:16013"/>
        <dbReference type="Rhea" id="RHEA-COMP:9664"/>
        <dbReference type="Rhea" id="RHEA-COMP:9683"/>
        <dbReference type="ChEBI" id="CHEBI:30616"/>
        <dbReference type="ChEBI" id="CHEBI:33019"/>
        <dbReference type="ChEBI" id="CHEBI:57305"/>
        <dbReference type="ChEBI" id="CHEBI:78442"/>
        <dbReference type="ChEBI" id="CHEBI:78522"/>
        <dbReference type="ChEBI" id="CHEBI:456215"/>
        <dbReference type="EC" id="6.1.1.14"/>
    </reaction>
</comment>
<dbReference type="PANTHER" id="PTHR30075">
    <property type="entry name" value="GLYCYL-TRNA SYNTHETASE"/>
    <property type="match status" value="1"/>
</dbReference>
<evidence type="ECO:0000313" key="15">
    <source>
        <dbReference type="Proteomes" id="UP000298805"/>
    </source>
</evidence>
<dbReference type="PANTHER" id="PTHR30075:SF2">
    <property type="entry name" value="GLYCINE--TRNA LIGASE, CHLOROPLASTIC_MITOCHONDRIAL 2"/>
    <property type="match status" value="1"/>
</dbReference>
<evidence type="ECO:0000256" key="8">
    <source>
        <dbReference type="ARBA" id="ARBA00023146"/>
    </source>
</evidence>
<gene>
    <name evidence="10" type="primary">glyS</name>
    <name evidence="12" type="ORF">C6V80_02675</name>
    <name evidence="13" type="ORF">EDC58_0893</name>
</gene>
<dbReference type="GO" id="GO:0004820">
    <property type="term" value="F:glycine-tRNA ligase activity"/>
    <property type="evidence" value="ECO:0007669"/>
    <property type="project" value="UniProtKB-UniRule"/>
</dbReference>
<evidence type="ECO:0000313" key="12">
    <source>
        <dbReference type="EMBL" id="QCI27908.1"/>
    </source>
</evidence>
<dbReference type="InterPro" id="IPR015944">
    <property type="entry name" value="Gly-tRNA-synth_bsu"/>
</dbReference>
<evidence type="ECO:0000313" key="14">
    <source>
        <dbReference type="Proteomes" id="UP000272781"/>
    </source>
</evidence>
<evidence type="ECO:0000256" key="9">
    <source>
        <dbReference type="ARBA" id="ARBA00047937"/>
    </source>
</evidence>
<evidence type="ECO:0000259" key="11">
    <source>
        <dbReference type="Pfam" id="PF05746"/>
    </source>
</evidence>
<comment type="subcellular location">
    <subcellularLocation>
        <location evidence="1 10">Cytoplasm</location>
    </subcellularLocation>
</comment>
<dbReference type="SUPFAM" id="SSF109604">
    <property type="entry name" value="HD-domain/PDEase-like"/>
    <property type="match status" value="1"/>
</dbReference>
<sequence length="657" mass="76327">MLKPLLIEIGVEELPAIPLLKELPNIEKKWLAILEEYNLKTNFSFYYTPRRLVLWHREFPTKQPDETKEIWGAPKAIVEKNPKALEGFAKKVGIDPKDVEYKTKGNQEFLYYKTEIKGKEAKELLPEMITKWLKSLSFGKTMKWGTCQEEFIRPIRWIVCMMEDEAITFNSFCVTSSNFTMPHRVFKEPIYLDFVGNYFCQLDKKGVILYQDERKNKILKEIENIEKQNGVKVEIDEDLLAEIVAITEYPTALLGKFDEEFLELPPEVIITSMKEHQRYFPVYKDGKLTNAFIVVSNAYTDDFSKIIKGNEKVLRARLSDALFFWHNDLKNGLSIEGLKDIVYMDELGSVYDKVKREEKVAEFLAKEFNIDQNAVNQAVNLAKADLLTEMVYEFTELQGIMGYYYALKAGIDEKIAMAIKEQYTDTASNEISAILNIARNLDTLMSLFSIGKIPKGNKDPFGLRRAANHIIKIAIENNIPLDIKKAIQNLKQNYKNFDTNALIEFIFERLYKFYNVNPSVIRAVLATGESNLLEIDKKIKLLNEVVESEDFKELATTFKRVANIVKDFDLNTIKVDESLFEKDEEKELYNEFLKVKNIKNLEEKLDFLISLKPLIDKFFDNVMVNVEDEKIRHNRKSLIASIYKEFLDIADIKEITI</sequence>
<dbReference type="GO" id="GO:0006420">
    <property type="term" value="P:arginyl-tRNA aminoacylation"/>
    <property type="evidence" value="ECO:0007669"/>
    <property type="project" value="InterPro"/>
</dbReference>
<protein>
    <recommendedName>
        <fullName evidence="10">Glycine--tRNA ligase beta subunit</fullName>
        <ecNumber evidence="10">6.1.1.14</ecNumber>
    </recommendedName>
    <alternativeName>
        <fullName evidence="10">Glycyl-tRNA synthetase beta subunit</fullName>
        <shortName evidence="10">GlyRS</shortName>
    </alternativeName>
</protein>
<dbReference type="GO" id="GO:0005829">
    <property type="term" value="C:cytosol"/>
    <property type="evidence" value="ECO:0007669"/>
    <property type="project" value="TreeGrafter"/>
</dbReference>
<dbReference type="EMBL" id="CP027432">
    <property type="protein sequence ID" value="QCI27908.1"/>
    <property type="molecule type" value="Genomic_DNA"/>
</dbReference>
<keyword evidence="7 10" id="KW-0648">Protein biosynthesis</keyword>
<organism evidence="13 14">
    <name type="scientific">Caminibacter pacificus</name>
    <dbReference type="NCBI Taxonomy" id="1424653"/>
    <lineage>
        <taxon>Bacteria</taxon>
        <taxon>Pseudomonadati</taxon>
        <taxon>Campylobacterota</taxon>
        <taxon>Epsilonproteobacteria</taxon>
        <taxon>Nautiliales</taxon>
        <taxon>Nautiliaceae</taxon>
        <taxon>Caminibacter</taxon>
    </lineage>
</organism>
<dbReference type="InterPro" id="IPR006194">
    <property type="entry name" value="Gly-tRNA-synth_heterodimer"/>
</dbReference>
<dbReference type="Proteomes" id="UP000272781">
    <property type="component" value="Unassembled WGS sequence"/>
</dbReference>
<evidence type="ECO:0000256" key="3">
    <source>
        <dbReference type="ARBA" id="ARBA00022490"/>
    </source>
</evidence>
<reference evidence="12" key="3">
    <citation type="submission" date="2019-06" db="EMBL/GenBank/DDBJ databases">
        <title>A comparative analysis of the Nautiliaceae.</title>
        <authorList>
            <person name="Grosche A."/>
            <person name="Smedile F."/>
            <person name="Vetriani C."/>
        </authorList>
    </citation>
    <scope>NUCLEOTIDE SEQUENCE</scope>
    <source>
        <strain evidence="12">TB6</strain>
    </source>
</reference>
<evidence type="ECO:0000256" key="6">
    <source>
        <dbReference type="ARBA" id="ARBA00022840"/>
    </source>
</evidence>
<dbReference type="Pfam" id="PF02092">
    <property type="entry name" value="tRNA_synt_2f"/>
    <property type="match status" value="1"/>
</dbReference>
<comment type="similarity">
    <text evidence="2 10">Belongs to the class-II aminoacyl-tRNA synthetase family.</text>
</comment>
<feature type="domain" description="DALR anticodon binding" evidence="11">
    <location>
        <begin position="557"/>
        <end position="642"/>
    </location>
</feature>
<dbReference type="PROSITE" id="PS50861">
    <property type="entry name" value="AA_TRNA_LIGASE_II_GLYAB"/>
    <property type="match status" value="1"/>
</dbReference>
<evidence type="ECO:0000256" key="5">
    <source>
        <dbReference type="ARBA" id="ARBA00022741"/>
    </source>
</evidence>
<evidence type="ECO:0000256" key="4">
    <source>
        <dbReference type="ARBA" id="ARBA00022598"/>
    </source>
</evidence>
<dbReference type="AlphaFoldDB" id="A0AAJ4RCL2"/>
<dbReference type="PRINTS" id="PR01045">
    <property type="entry name" value="TRNASYNTHGB"/>
</dbReference>
<comment type="subunit">
    <text evidence="10">Tetramer of two alpha and two beta subunits.</text>
</comment>
<keyword evidence="5 10" id="KW-0547">Nucleotide-binding</keyword>
<dbReference type="RefSeq" id="WP_123352299.1">
    <property type="nucleotide sequence ID" value="NZ_CP027432.2"/>
</dbReference>
<keyword evidence="3 10" id="KW-0963">Cytoplasm</keyword>
<dbReference type="GO" id="GO:0006426">
    <property type="term" value="P:glycyl-tRNA aminoacylation"/>
    <property type="evidence" value="ECO:0007669"/>
    <property type="project" value="UniProtKB-UniRule"/>
</dbReference>
<dbReference type="EMBL" id="RJVK01000002">
    <property type="protein sequence ID" value="ROR39914.1"/>
    <property type="molecule type" value="Genomic_DNA"/>
</dbReference>
<evidence type="ECO:0000256" key="1">
    <source>
        <dbReference type="ARBA" id="ARBA00004496"/>
    </source>
</evidence>
<dbReference type="EC" id="6.1.1.14" evidence="10"/>
<evidence type="ECO:0000313" key="13">
    <source>
        <dbReference type="EMBL" id="ROR39914.1"/>
    </source>
</evidence>
<dbReference type="GO" id="GO:0004814">
    <property type="term" value="F:arginine-tRNA ligase activity"/>
    <property type="evidence" value="ECO:0007669"/>
    <property type="project" value="InterPro"/>
</dbReference>
<name>A0AAJ4RCL2_9BACT</name>
<dbReference type="GO" id="GO:0005524">
    <property type="term" value="F:ATP binding"/>
    <property type="evidence" value="ECO:0007669"/>
    <property type="project" value="UniProtKB-UniRule"/>
</dbReference>
<dbReference type="HAMAP" id="MF_00255">
    <property type="entry name" value="Gly_tRNA_synth_beta"/>
    <property type="match status" value="1"/>
</dbReference>
<reference evidence="15" key="1">
    <citation type="submission" date="2018-03" db="EMBL/GenBank/DDBJ databases">
        <title>A comparative analysis of the Nautiliaceae.</title>
        <authorList>
            <person name="Grosche A."/>
            <person name="Smedile F."/>
            <person name="Vetriani C."/>
        </authorList>
    </citation>
    <scope>NUCLEOTIDE SEQUENCE [LARGE SCALE GENOMIC DNA]</scope>
    <source>
        <strain evidence="15">TB6</strain>
    </source>
</reference>
<reference evidence="13 14" key="2">
    <citation type="submission" date="2018-11" db="EMBL/GenBank/DDBJ databases">
        <title>Genomic Encyclopedia of Type Strains, Phase IV (KMG-IV): sequencing the most valuable type-strain genomes for metagenomic binning, comparative biology and taxonomic classification.</title>
        <authorList>
            <person name="Goeker M."/>
        </authorList>
    </citation>
    <scope>NUCLEOTIDE SEQUENCE [LARGE SCALE GENOMIC DNA]</scope>
    <source>
        <strain evidence="13 14">DSM 27783</strain>
    </source>
</reference>
<dbReference type="Pfam" id="PF05746">
    <property type="entry name" value="DALR_1"/>
    <property type="match status" value="1"/>
</dbReference>
<dbReference type="NCBIfam" id="TIGR00211">
    <property type="entry name" value="glyS"/>
    <property type="match status" value="1"/>
</dbReference>
<accession>A0AAJ4RCL2</accession>
<dbReference type="InterPro" id="IPR008909">
    <property type="entry name" value="DALR_anticod-bd"/>
</dbReference>